<dbReference type="Gene3D" id="3.40.720.10">
    <property type="entry name" value="Alkaline Phosphatase, subunit A"/>
    <property type="match status" value="1"/>
</dbReference>
<sequence length="560" mass="63160">MKRTFWIWLVLFGWFTALGPGEAFEGKPNVILIVLDDLGYHDLGIQGSEDVKSPNIDKLATDGVRFTDGYAPHHFCGPSRSGLFSGTYPFRIGAAFNAPKDYWDKTVGLPLDVEILPQTMKKAGYRTYCVGKWHLGHTADHHPKNRGFDGFFGFLGGSWNYTLSEIYDEELDDFDYMYRGFQRVEGITYATDDFTDAAISYISKSRRLEEPFFLYLAYNAPHAPFTAKISDLDLSIPEDRIQHVGMITAVDRGVRRIRAYLEQIGLTEETLIIFSNDNGGHADGANNEPLKSFKSSYRDGGLRVPWFLTWPGVIDREQTFSCAVTHLDIYPTLQNLAQVPLDDRNPALVGVDLMPFIKKVGEDDPVNSGHPHSFIAFGGPDDEGISRGVLREGPWKLLVSRDGVTPPKLYNLVADIGEKTNLAGVYPIKTARMLNDWREWNRDNIPPVYARERAPNPLRLELSVVENKLTTTPGFPISFQATGSSTEGESVDYYWETFVPSRIYAANFRDVWTKGVTSTGRRQSSIAITYPFAGDYIVRVNIETERWVLWKDVQIEVTSD</sequence>
<evidence type="ECO:0000256" key="3">
    <source>
        <dbReference type="ARBA" id="ARBA00022801"/>
    </source>
</evidence>
<keyword evidence="8" id="KW-1185">Reference proteome</keyword>
<proteinExistence type="inferred from homology"/>
<evidence type="ECO:0000256" key="1">
    <source>
        <dbReference type="ARBA" id="ARBA00008779"/>
    </source>
</evidence>
<reference evidence="7 8" key="1">
    <citation type="journal article" date="2023" name="Nat. Commun.">
        <title>Origin of minicircular mitochondrial genomes in red algae.</title>
        <authorList>
            <person name="Lee Y."/>
            <person name="Cho C.H."/>
            <person name="Lee Y.M."/>
            <person name="Park S.I."/>
            <person name="Yang J.H."/>
            <person name="West J.A."/>
            <person name="Bhattacharya D."/>
            <person name="Yoon H.S."/>
        </authorList>
    </citation>
    <scope>NUCLEOTIDE SEQUENCE [LARGE SCALE GENOMIC DNA]</scope>
    <source>
        <strain evidence="7 8">CCMP1338</strain>
        <tissue evidence="7">Whole cell</tissue>
    </source>
</reference>
<comment type="similarity">
    <text evidence="1">Belongs to the sulfatase family.</text>
</comment>
<dbReference type="PANTHER" id="PTHR42693">
    <property type="entry name" value="ARYLSULFATASE FAMILY MEMBER"/>
    <property type="match status" value="1"/>
</dbReference>
<dbReference type="InterPro" id="IPR017850">
    <property type="entry name" value="Alkaline_phosphatase_core_sf"/>
</dbReference>
<dbReference type="PROSITE" id="PS00149">
    <property type="entry name" value="SULFATASE_2"/>
    <property type="match status" value="1"/>
</dbReference>
<keyword evidence="2" id="KW-0479">Metal-binding</keyword>
<comment type="caution">
    <text evidence="7">The sequence shown here is derived from an EMBL/GenBank/DDBJ whole genome shotgun (WGS) entry which is preliminary data.</text>
</comment>
<protein>
    <recommendedName>
        <fullName evidence="6">Sulfatase N-terminal domain-containing protein</fullName>
    </recommendedName>
</protein>
<feature type="chain" id="PRO_5043474057" description="Sulfatase N-terminal domain-containing protein" evidence="5">
    <location>
        <begin position="24"/>
        <end position="560"/>
    </location>
</feature>
<gene>
    <name evidence="7" type="ORF">NDN08_004862</name>
</gene>
<dbReference type="EMBL" id="JAMWBK010000012">
    <property type="protein sequence ID" value="KAJ8901000.1"/>
    <property type="molecule type" value="Genomic_DNA"/>
</dbReference>
<accession>A0AAV8UET0</accession>
<dbReference type="AlphaFoldDB" id="A0AAV8UET0"/>
<organism evidence="7 8">
    <name type="scientific">Rhodosorus marinus</name>
    <dbReference type="NCBI Taxonomy" id="101924"/>
    <lineage>
        <taxon>Eukaryota</taxon>
        <taxon>Rhodophyta</taxon>
        <taxon>Stylonematophyceae</taxon>
        <taxon>Stylonematales</taxon>
        <taxon>Stylonemataceae</taxon>
        <taxon>Rhodosorus</taxon>
    </lineage>
</organism>
<dbReference type="SUPFAM" id="SSF53649">
    <property type="entry name" value="Alkaline phosphatase-like"/>
    <property type="match status" value="1"/>
</dbReference>
<dbReference type="InterPro" id="IPR000917">
    <property type="entry name" value="Sulfatase_N"/>
</dbReference>
<keyword evidence="4" id="KW-0106">Calcium</keyword>
<keyword evidence="5" id="KW-0732">Signal</keyword>
<dbReference type="Proteomes" id="UP001157974">
    <property type="component" value="Unassembled WGS sequence"/>
</dbReference>
<dbReference type="InterPro" id="IPR024607">
    <property type="entry name" value="Sulfatase_CS"/>
</dbReference>
<name>A0AAV8UET0_9RHOD</name>
<evidence type="ECO:0000259" key="6">
    <source>
        <dbReference type="Pfam" id="PF00884"/>
    </source>
</evidence>
<dbReference type="InterPro" id="IPR050738">
    <property type="entry name" value="Sulfatase"/>
</dbReference>
<feature type="domain" description="Sulfatase N-terminal" evidence="6">
    <location>
        <begin position="28"/>
        <end position="338"/>
    </location>
</feature>
<evidence type="ECO:0000256" key="5">
    <source>
        <dbReference type="SAM" id="SignalP"/>
    </source>
</evidence>
<evidence type="ECO:0000313" key="7">
    <source>
        <dbReference type="EMBL" id="KAJ8901000.1"/>
    </source>
</evidence>
<dbReference type="Gene3D" id="3.30.1120.10">
    <property type="match status" value="1"/>
</dbReference>
<keyword evidence="3" id="KW-0378">Hydrolase</keyword>
<evidence type="ECO:0000256" key="4">
    <source>
        <dbReference type="ARBA" id="ARBA00022837"/>
    </source>
</evidence>
<dbReference type="PANTHER" id="PTHR42693:SF53">
    <property type="entry name" value="ENDO-4-O-SULFATASE"/>
    <property type="match status" value="1"/>
</dbReference>
<evidence type="ECO:0000313" key="8">
    <source>
        <dbReference type="Proteomes" id="UP001157974"/>
    </source>
</evidence>
<dbReference type="Pfam" id="PF00884">
    <property type="entry name" value="Sulfatase"/>
    <property type="match status" value="1"/>
</dbReference>
<dbReference type="GO" id="GO:0046872">
    <property type="term" value="F:metal ion binding"/>
    <property type="evidence" value="ECO:0007669"/>
    <property type="project" value="UniProtKB-KW"/>
</dbReference>
<feature type="signal peptide" evidence="5">
    <location>
        <begin position="1"/>
        <end position="23"/>
    </location>
</feature>
<dbReference type="GO" id="GO:0004065">
    <property type="term" value="F:arylsulfatase activity"/>
    <property type="evidence" value="ECO:0007669"/>
    <property type="project" value="TreeGrafter"/>
</dbReference>
<evidence type="ECO:0000256" key="2">
    <source>
        <dbReference type="ARBA" id="ARBA00022723"/>
    </source>
</evidence>